<organism evidence="1 2">
    <name type="scientific">Allokutzneria oryzae</name>
    <dbReference type="NCBI Taxonomy" id="1378989"/>
    <lineage>
        <taxon>Bacteria</taxon>
        <taxon>Bacillati</taxon>
        <taxon>Actinomycetota</taxon>
        <taxon>Actinomycetes</taxon>
        <taxon>Pseudonocardiales</taxon>
        <taxon>Pseudonocardiaceae</taxon>
        <taxon>Allokutzneria</taxon>
    </lineage>
</organism>
<name>A0ABV6A185_9PSEU</name>
<sequence>MAEFTWELQPRAEGLVDELVEAAVLDSPRLAALVRGLAARTSTRLQDWLDHIGGPVSDEQLTEVGYVEVAPDLWRHPGAQLPAIVPGDRRVVALRVDDAAVFATAQSSVDGVQGSPRSGFRRAVVSGGDAVVIAGVERRSWGRGVEPQEFDPGEVLRAARAWQLLAERPRGFGGPDEVRAATGVMREVVTLVGHDLAASYFLELERQYWQRRNTAAVLQHSRQDRLGLGWGNNDHHTFRSSRASFHLLVTLLTTLGFAVRERFYAGAEAGWGAQVLEHPGCGGVIFADVDLDPSDVDLDFASVELAEGGKLGTVGLWCALHGESVLAAGMHHLEGQFDFDRLREDLGGLGIGHMKPFSDFPHLRQAFTEAERWPVRQLRLAELVAAGQISPETAEEFGRLGAAGSHLENLARRGGFKGFNQHNVSTTMRATDPRIYRPVTAGE</sequence>
<proteinExistence type="predicted"/>
<keyword evidence="2" id="KW-1185">Reference proteome</keyword>
<accession>A0ABV6A185</accession>
<evidence type="ECO:0000313" key="1">
    <source>
        <dbReference type="EMBL" id="MFB9906917.1"/>
    </source>
</evidence>
<dbReference type="Proteomes" id="UP001589693">
    <property type="component" value="Unassembled WGS sequence"/>
</dbReference>
<reference evidence="1 2" key="1">
    <citation type="submission" date="2024-09" db="EMBL/GenBank/DDBJ databases">
        <authorList>
            <person name="Sun Q."/>
            <person name="Mori K."/>
        </authorList>
    </citation>
    <scope>NUCLEOTIDE SEQUENCE [LARGE SCALE GENOMIC DNA]</scope>
    <source>
        <strain evidence="1 2">TBRC 7907</strain>
    </source>
</reference>
<dbReference type="RefSeq" id="WP_377856114.1">
    <property type="nucleotide sequence ID" value="NZ_JBHLZU010000019.1"/>
</dbReference>
<evidence type="ECO:0000313" key="2">
    <source>
        <dbReference type="Proteomes" id="UP001589693"/>
    </source>
</evidence>
<gene>
    <name evidence="1" type="ORF">ACFFQA_23525</name>
</gene>
<comment type="caution">
    <text evidence="1">The sequence shown here is derived from an EMBL/GenBank/DDBJ whole genome shotgun (WGS) entry which is preliminary data.</text>
</comment>
<dbReference type="EMBL" id="JBHLZU010000019">
    <property type="protein sequence ID" value="MFB9906917.1"/>
    <property type="molecule type" value="Genomic_DNA"/>
</dbReference>
<protein>
    <submittedName>
        <fullName evidence="1">Uncharacterized protein</fullName>
    </submittedName>
</protein>